<dbReference type="EMBL" id="CAAE01014737">
    <property type="protein sequence ID" value="CAG04302.1"/>
    <property type="molecule type" value="Genomic_DNA"/>
</dbReference>
<feature type="region of interest" description="Disordered" evidence="1">
    <location>
        <begin position="100"/>
        <end position="124"/>
    </location>
</feature>
<gene>
    <name evidence="2" type="ORF">GSTENG00023987001</name>
</gene>
<organism evidence="2">
    <name type="scientific">Tetraodon nigroviridis</name>
    <name type="common">Spotted green pufferfish</name>
    <name type="synonym">Chelonodon nigroviridis</name>
    <dbReference type="NCBI Taxonomy" id="99883"/>
    <lineage>
        <taxon>Eukaryota</taxon>
        <taxon>Metazoa</taxon>
        <taxon>Chordata</taxon>
        <taxon>Craniata</taxon>
        <taxon>Vertebrata</taxon>
        <taxon>Euteleostomi</taxon>
        <taxon>Actinopterygii</taxon>
        <taxon>Neopterygii</taxon>
        <taxon>Teleostei</taxon>
        <taxon>Neoteleostei</taxon>
        <taxon>Acanthomorphata</taxon>
        <taxon>Eupercaria</taxon>
        <taxon>Tetraodontiformes</taxon>
        <taxon>Tetradontoidea</taxon>
        <taxon>Tetraodontidae</taxon>
        <taxon>Tetraodon</taxon>
    </lineage>
</organism>
<reference evidence="2" key="2">
    <citation type="submission" date="2004-02" db="EMBL/GenBank/DDBJ databases">
        <authorList>
            <consortium name="Genoscope"/>
            <consortium name="Whitehead Institute Centre for Genome Research"/>
        </authorList>
    </citation>
    <scope>NUCLEOTIDE SEQUENCE</scope>
</reference>
<dbReference type="AlphaFoldDB" id="Q4S4Y0"/>
<protein>
    <submittedName>
        <fullName evidence="2">Chromosome 6 SCAF14737, whole genome shotgun sequence</fullName>
    </submittedName>
</protein>
<reference evidence="2" key="1">
    <citation type="journal article" date="2004" name="Nature">
        <title>Genome duplication in the teleost fish Tetraodon nigroviridis reveals the early vertebrate proto-karyotype.</title>
        <authorList>
            <person name="Jaillon O."/>
            <person name="Aury J.-M."/>
            <person name="Brunet F."/>
            <person name="Petit J.-L."/>
            <person name="Stange-Thomann N."/>
            <person name="Mauceli E."/>
            <person name="Bouneau L."/>
            <person name="Fischer C."/>
            <person name="Ozouf-Costaz C."/>
            <person name="Bernot A."/>
            <person name="Nicaud S."/>
            <person name="Jaffe D."/>
            <person name="Fisher S."/>
            <person name="Lutfalla G."/>
            <person name="Dossat C."/>
            <person name="Segurens B."/>
            <person name="Dasilva C."/>
            <person name="Salanoubat M."/>
            <person name="Levy M."/>
            <person name="Boudet N."/>
            <person name="Castellano S."/>
            <person name="Anthouard V."/>
            <person name="Jubin C."/>
            <person name="Castelli V."/>
            <person name="Katinka M."/>
            <person name="Vacherie B."/>
            <person name="Biemont C."/>
            <person name="Skalli Z."/>
            <person name="Cattolico L."/>
            <person name="Poulain J."/>
            <person name="De Berardinis V."/>
            <person name="Cruaud C."/>
            <person name="Duprat S."/>
            <person name="Brottier P."/>
            <person name="Coutanceau J.-P."/>
            <person name="Gouzy J."/>
            <person name="Parra G."/>
            <person name="Lardier G."/>
            <person name="Chapple C."/>
            <person name="McKernan K.J."/>
            <person name="McEwan P."/>
            <person name="Bosak S."/>
            <person name="Kellis M."/>
            <person name="Volff J.-N."/>
            <person name="Guigo R."/>
            <person name="Zody M.C."/>
            <person name="Mesirov J."/>
            <person name="Lindblad-Toh K."/>
            <person name="Birren B."/>
            <person name="Nusbaum C."/>
            <person name="Kahn D."/>
            <person name="Robinson-Rechavi M."/>
            <person name="Laudet V."/>
            <person name="Schachter V."/>
            <person name="Quetier F."/>
            <person name="Saurin W."/>
            <person name="Scarpelli C."/>
            <person name="Wincker P."/>
            <person name="Lander E.S."/>
            <person name="Weissenbach J."/>
            <person name="Roest Crollius H."/>
        </authorList>
    </citation>
    <scope>NUCLEOTIDE SEQUENCE [LARGE SCALE GENOMIC DNA]</scope>
</reference>
<proteinExistence type="predicted"/>
<name>Q4S4Y0_TETNG</name>
<sequence length="124" mass="14063">MVSPQCPNQPTAPWLLSGRRCQQQPKNMLEIAPNPTETWELCSREGRVAVWNQQEPTRHLKAYGKSNMRSCQRSVKYEIFTLKVRGDLLGYPNLVQVGIYSSPPPPPPPCKENHSSSVFERTAN</sequence>
<feature type="compositionally biased region" description="Polar residues" evidence="1">
    <location>
        <begin position="115"/>
        <end position="124"/>
    </location>
</feature>
<evidence type="ECO:0000313" key="2">
    <source>
        <dbReference type="EMBL" id="CAG04302.1"/>
    </source>
</evidence>
<accession>Q4S4Y0</accession>
<evidence type="ECO:0000256" key="1">
    <source>
        <dbReference type="SAM" id="MobiDB-lite"/>
    </source>
</evidence>
<dbReference type="KEGG" id="tng:GSTEN00023987G001"/>